<organism evidence="2 3">
    <name type="scientific">Paracoccus acridae</name>
    <dbReference type="NCBI Taxonomy" id="1795310"/>
    <lineage>
        <taxon>Bacteria</taxon>
        <taxon>Pseudomonadati</taxon>
        <taxon>Pseudomonadota</taxon>
        <taxon>Alphaproteobacteria</taxon>
        <taxon>Rhodobacterales</taxon>
        <taxon>Paracoccaceae</taxon>
        <taxon>Paracoccus</taxon>
    </lineage>
</organism>
<sequence length="319" mass="36949">MVRRPRAHDTDAIRLQLIELLTNFERHLAGADLRNQVRNLVPANHLLRDMGVSLLPQGNNLSARERILAYLRRFPAQVIDGDELMVVAGISEYARRLRELRVEEGWPILSGITAREMREAQAEVSLPDEDAAPAMRPDQYMLVADRQDRDAAHRWNMANQIRRSRAGAREKILQYFRANVGKQITSEELRYVANISEWPRRARELRTEDGWPIVTRFTGDPTLPAGFYVLERDEQAPAHDRHIPEIVRREVMQRDNWSCRWRGCGWPHGFPPQDHRFLEAHHRIHHADRGPNTAGNLVTLCNLHHDETHRTGLLDLEGE</sequence>
<dbReference type="Gene3D" id="1.10.30.50">
    <property type="match status" value="1"/>
</dbReference>
<reference evidence="3" key="1">
    <citation type="journal article" date="2019" name="Int. J. Syst. Evol. Microbiol.">
        <title>The Global Catalogue of Microorganisms (GCM) 10K type strain sequencing project: providing services to taxonomists for standard genome sequencing and annotation.</title>
        <authorList>
            <consortium name="The Broad Institute Genomics Platform"/>
            <consortium name="The Broad Institute Genome Sequencing Center for Infectious Disease"/>
            <person name="Wu L."/>
            <person name="Ma J."/>
        </authorList>
    </citation>
    <scope>NUCLEOTIDE SEQUENCE [LARGE SCALE GENOMIC DNA]</scope>
    <source>
        <strain evidence="3">CGMCC 1.15419</strain>
    </source>
</reference>
<accession>A0ABQ1VN33</accession>
<evidence type="ECO:0000313" key="3">
    <source>
        <dbReference type="Proteomes" id="UP000640509"/>
    </source>
</evidence>
<name>A0ABQ1VN33_9RHOB</name>
<dbReference type="Proteomes" id="UP000640509">
    <property type="component" value="Unassembled WGS sequence"/>
</dbReference>
<dbReference type="SMART" id="SM00507">
    <property type="entry name" value="HNHc"/>
    <property type="match status" value="1"/>
</dbReference>
<evidence type="ECO:0000313" key="2">
    <source>
        <dbReference type="EMBL" id="GGF81915.1"/>
    </source>
</evidence>
<dbReference type="InterPro" id="IPR003615">
    <property type="entry name" value="HNH_nuc"/>
</dbReference>
<dbReference type="RefSeq" id="WP_188717332.1">
    <property type="nucleotide sequence ID" value="NZ_BMIV01000043.1"/>
</dbReference>
<evidence type="ECO:0000259" key="1">
    <source>
        <dbReference type="SMART" id="SM00507"/>
    </source>
</evidence>
<comment type="caution">
    <text evidence="2">The sequence shown here is derived from an EMBL/GenBank/DDBJ whole genome shotgun (WGS) entry which is preliminary data.</text>
</comment>
<protein>
    <recommendedName>
        <fullName evidence="1">HNH nuclease domain-containing protein</fullName>
    </recommendedName>
</protein>
<gene>
    <name evidence="2" type="ORF">GCM10011402_38170</name>
</gene>
<proteinExistence type="predicted"/>
<feature type="domain" description="HNH nuclease" evidence="1">
    <location>
        <begin position="246"/>
        <end position="306"/>
    </location>
</feature>
<dbReference type="EMBL" id="BMIV01000043">
    <property type="protein sequence ID" value="GGF81915.1"/>
    <property type="molecule type" value="Genomic_DNA"/>
</dbReference>
<keyword evidence="3" id="KW-1185">Reference proteome</keyword>
<dbReference type="CDD" id="cd00085">
    <property type="entry name" value="HNHc"/>
    <property type="match status" value="1"/>
</dbReference>